<keyword evidence="2" id="KW-1185">Reference proteome</keyword>
<dbReference type="Proteomes" id="UP001159363">
    <property type="component" value="Chromosome X"/>
</dbReference>
<comment type="caution">
    <text evidence="1">The sequence shown here is derived from an EMBL/GenBank/DDBJ whole genome shotgun (WGS) entry which is preliminary data.</text>
</comment>
<dbReference type="PANTHER" id="PTHR10773:SF19">
    <property type="match status" value="1"/>
</dbReference>
<name>A0ABQ9HRH6_9NEOP</name>
<gene>
    <name evidence="1" type="ORF">PR048_013198</name>
</gene>
<organism evidence="1 2">
    <name type="scientific">Dryococelus australis</name>
    <dbReference type="NCBI Taxonomy" id="614101"/>
    <lineage>
        <taxon>Eukaryota</taxon>
        <taxon>Metazoa</taxon>
        <taxon>Ecdysozoa</taxon>
        <taxon>Arthropoda</taxon>
        <taxon>Hexapoda</taxon>
        <taxon>Insecta</taxon>
        <taxon>Pterygota</taxon>
        <taxon>Neoptera</taxon>
        <taxon>Polyneoptera</taxon>
        <taxon>Phasmatodea</taxon>
        <taxon>Verophasmatodea</taxon>
        <taxon>Anareolatae</taxon>
        <taxon>Phasmatidae</taxon>
        <taxon>Eurycanthinae</taxon>
        <taxon>Dryococelus</taxon>
    </lineage>
</organism>
<protein>
    <submittedName>
        <fullName evidence="1">Uncharacterized protein</fullName>
    </submittedName>
</protein>
<evidence type="ECO:0000313" key="2">
    <source>
        <dbReference type="Proteomes" id="UP001159363"/>
    </source>
</evidence>
<accession>A0ABQ9HRH6</accession>
<sequence length="397" mass="46527">MGEPRKNTQYWHKYYIPIKRGDSVKELQIVQRAFLSILDINKKRGKKLCRVHVQIGLLAKENRGGDHRCHLCTGKFNNVKTFIESLAPVDSHYCRNKNTNKMYLDSTLTSQCLCDAYNNSCADESLKVNYEFFRNIFCNEYNISFSMPVTDKYSKCIEYEEKRKTKDKAFLEIEFLIHKRKVNAFLQHLRTNVDKNISFSFDDQKNMMLPKVPDKAAYYSRQFCLYNFDIVQGTSKESQTHDKVFLYWYTWCEADHRKGSSAIASALHHILIHTDLRDYEVVRLFADGCGGQNKNTTMISTPMKWLECEALPNIREVQLFFPVTSHSFTPPDCVFGRIEKELRTMDTIVETEKYYQVFRNDGTVLKVGEDFEMYNWKVAAVGIVKKPNQRLFRFSTC</sequence>
<evidence type="ECO:0000313" key="1">
    <source>
        <dbReference type="EMBL" id="KAJ8886984.1"/>
    </source>
</evidence>
<dbReference type="PANTHER" id="PTHR10773">
    <property type="entry name" value="DNA-DIRECTED RNA POLYMERASES I, II, AND III SUBUNIT RPABC2"/>
    <property type="match status" value="1"/>
</dbReference>
<dbReference type="EMBL" id="JARBHB010000004">
    <property type="protein sequence ID" value="KAJ8886984.1"/>
    <property type="molecule type" value="Genomic_DNA"/>
</dbReference>
<proteinExistence type="predicted"/>
<reference evidence="1 2" key="1">
    <citation type="submission" date="2023-02" db="EMBL/GenBank/DDBJ databases">
        <title>LHISI_Scaffold_Assembly.</title>
        <authorList>
            <person name="Stuart O.P."/>
            <person name="Cleave R."/>
            <person name="Magrath M.J.L."/>
            <person name="Mikheyev A.S."/>
        </authorList>
    </citation>
    <scope>NUCLEOTIDE SEQUENCE [LARGE SCALE GENOMIC DNA]</scope>
    <source>
        <strain evidence="1">Daus_M_001</strain>
        <tissue evidence="1">Leg muscle</tissue>
    </source>
</reference>